<organism evidence="1 2">
    <name type="scientific">Pistacia integerrima</name>
    <dbReference type="NCBI Taxonomy" id="434235"/>
    <lineage>
        <taxon>Eukaryota</taxon>
        <taxon>Viridiplantae</taxon>
        <taxon>Streptophyta</taxon>
        <taxon>Embryophyta</taxon>
        <taxon>Tracheophyta</taxon>
        <taxon>Spermatophyta</taxon>
        <taxon>Magnoliopsida</taxon>
        <taxon>eudicotyledons</taxon>
        <taxon>Gunneridae</taxon>
        <taxon>Pentapetalae</taxon>
        <taxon>rosids</taxon>
        <taxon>malvids</taxon>
        <taxon>Sapindales</taxon>
        <taxon>Anacardiaceae</taxon>
        <taxon>Pistacia</taxon>
    </lineage>
</organism>
<proteinExistence type="predicted"/>
<evidence type="ECO:0000313" key="2">
    <source>
        <dbReference type="Proteomes" id="UP001163603"/>
    </source>
</evidence>
<dbReference type="Proteomes" id="UP001163603">
    <property type="component" value="Chromosome 1"/>
</dbReference>
<evidence type="ECO:0000313" key="1">
    <source>
        <dbReference type="EMBL" id="KAJ0051348.1"/>
    </source>
</evidence>
<keyword evidence="2" id="KW-1185">Reference proteome</keyword>
<reference evidence="2" key="1">
    <citation type="journal article" date="2023" name="G3 (Bethesda)">
        <title>Genome assembly and association tests identify interacting loci associated with vigor, precocity, and sex in interspecific pistachio rootstocks.</title>
        <authorList>
            <person name="Palmer W."/>
            <person name="Jacygrad E."/>
            <person name="Sagayaradj S."/>
            <person name="Cavanaugh K."/>
            <person name="Han R."/>
            <person name="Bertier L."/>
            <person name="Beede B."/>
            <person name="Kafkas S."/>
            <person name="Golino D."/>
            <person name="Preece J."/>
            <person name="Michelmore R."/>
        </authorList>
    </citation>
    <scope>NUCLEOTIDE SEQUENCE [LARGE SCALE GENOMIC DNA]</scope>
</reference>
<name>A0ACC0ZFC4_9ROSI</name>
<gene>
    <name evidence="1" type="ORF">Pint_02893</name>
</gene>
<comment type="caution">
    <text evidence="1">The sequence shown here is derived from an EMBL/GenBank/DDBJ whole genome shotgun (WGS) entry which is preliminary data.</text>
</comment>
<protein>
    <submittedName>
        <fullName evidence="1">Uncharacterized protein</fullName>
    </submittedName>
</protein>
<dbReference type="EMBL" id="CM047736">
    <property type="protein sequence ID" value="KAJ0051348.1"/>
    <property type="molecule type" value="Genomic_DNA"/>
</dbReference>
<sequence>MHDGFPSARTMQQMIDTMERMTEDPCTGGNNLPLFPETIRDRYSGYGRENEYRVRFDMPGMTKNGFKVWVEESMLVVKAEKLPRNRAEDEVWPTNSYGSYSSRIALPENIVSRKLRQR</sequence>
<accession>A0ACC0ZFC4</accession>